<feature type="compositionally biased region" description="Polar residues" evidence="1">
    <location>
        <begin position="158"/>
        <end position="169"/>
    </location>
</feature>
<evidence type="ECO:0000256" key="1">
    <source>
        <dbReference type="SAM" id="MobiDB-lite"/>
    </source>
</evidence>
<feature type="compositionally biased region" description="Polar residues" evidence="1">
    <location>
        <begin position="1"/>
        <end position="38"/>
    </location>
</feature>
<feature type="region of interest" description="Disordered" evidence="1">
    <location>
        <begin position="1"/>
        <end position="169"/>
    </location>
</feature>
<name>A0A9N9EAA4_9GLOM</name>
<feature type="non-terminal residue" evidence="2">
    <location>
        <position position="169"/>
    </location>
</feature>
<evidence type="ECO:0000313" key="2">
    <source>
        <dbReference type="EMBL" id="CAG8664284.1"/>
    </source>
</evidence>
<feature type="compositionally biased region" description="Low complexity" evidence="1">
    <location>
        <begin position="132"/>
        <end position="148"/>
    </location>
</feature>
<comment type="caution">
    <text evidence="2">The sequence shown here is derived from an EMBL/GenBank/DDBJ whole genome shotgun (WGS) entry which is preliminary data.</text>
</comment>
<dbReference type="AlphaFoldDB" id="A0A9N9EAA4"/>
<accession>A0A9N9EAA4</accession>
<evidence type="ECO:0000313" key="3">
    <source>
        <dbReference type="Proteomes" id="UP000789831"/>
    </source>
</evidence>
<organism evidence="2 3">
    <name type="scientific">Ambispora gerdemannii</name>
    <dbReference type="NCBI Taxonomy" id="144530"/>
    <lineage>
        <taxon>Eukaryota</taxon>
        <taxon>Fungi</taxon>
        <taxon>Fungi incertae sedis</taxon>
        <taxon>Mucoromycota</taxon>
        <taxon>Glomeromycotina</taxon>
        <taxon>Glomeromycetes</taxon>
        <taxon>Archaeosporales</taxon>
        <taxon>Ambisporaceae</taxon>
        <taxon>Ambispora</taxon>
    </lineage>
</organism>
<sequence length="169" mass="19064">MSSLSPVHLTGISNNASQNIETQNCVPSQQEFNETSPGLVSKRTRAFTPDEESQDSDSEHPSTRQTKEKNKRRISFATESGTPSGHDEWLSLPHQNLDASRHAPYYSPTPFPPAMYGNFPPYPHYSPFHMYNYGNGNYNNSPNPESNNVVDRHHIRRSQSNQEISSDNS</sequence>
<protein>
    <submittedName>
        <fullName evidence="2">3111_t:CDS:1</fullName>
    </submittedName>
</protein>
<dbReference type="Proteomes" id="UP000789831">
    <property type="component" value="Unassembled WGS sequence"/>
</dbReference>
<reference evidence="2" key="1">
    <citation type="submission" date="2021-06" db="EMBL/GenBank/DDBJ databases">
        <authorList>
            <person name="Kallberg Y."/>
            <person name="Tangrot J."/>
            <person name="Rosling A."/>
        </authorList>
    </citation>
    <scope>NUCLEOTIDE SEQUENCE</scope>
    <source>
        <strain evidence="2">MT106</strain>
    </source>
</reference>
<gene>
    <name evidence="2" type="ORF">AGERDE_LOCUS11967</name>
</gene>
<feature type="compositionally biased region" description="Basic and acidic residues" evidence="1">
    <location>
        <begin position="57"/>
        <end position="68"/>
    </location>
</feature>
<keyword evidence="3" id="KW-1185">Reference proteome</keyword>
<dbReference type="EMBL" id="CAJVPL010006429">
    <property type="protein sequence ID" value="CAG8664284.1"/>
    <property type="molecule type" value="Genomic_DNA"/>
</dbReference>
<proteinExistence type="predicted"/>